<comment type="similarity">
    <text evidence="2 9">Belongs to the mitochondrial carrier (TC 2.A.29) family.</text>
</comment>
<comment type="subcellular location">
    <subcellularLocation>
        <location evidence="1">Membrane</location>
        <topology evidence="1">Multi-pass membrane protein</topology>
    </subcellularLocation>
</comment>
<evidence type="ECO:0000313" key="10">
    <source>
        <dbReference type="EMBL" id="KAG7449857.1"/>
    </source>
</evidence>
<protein>
    <submittedName>
        <fullName evidence="10">Mitochondrial carrier</fullName>
    </submittedName>
</protein>
<keyword evidence="4 8" id="KW-0812">Transmembrane</keyword>
<dbReference type="PANTHER" id="PTHR45939:SF2">
    <property type="entry name" value="CARRIER PROTEIN, PUTATIVE (AFU_ORTHOLOGUE AFUA_2G13870)-RELATED"/>
    <property type="match status" value="1"/>
</dbReference>
<keyword evidence="3 9" id="KW-0813">Transport</keyword>
<dbReference type="GeneID" id="66105176"/>
<evidence type="ECO:0000256" key="6">
    <source>
        <dbReference type="ARBA" id="ARBA00022989"/>
    </source>
</evidence>
<evidence type="ECO:0000256" key="2">
    <source>
        <dbReference type="ARBA" id="ARBA00006375"/>
    </source>
</evidence>
<evidence type="ECO:0000256" key="1">
    <source>
        <dbReference type="ARBA" id="ARBA00004141"/>
    </source>
</evidence>
<dbReference type="RefSeq" id="XP_043043357.1">
    <property type="nucleotide sequence ID" value="XM_043182879.1"/>
</dbReference>
<dbReference type="GO" id="GO:0015217">
    <property type="term" value="F:ADP transmembrane transporter activity"/>
    <property type="evidence" value="ECO:0007669"/>
    <property type="project" value="TreeGrafter"/>
</dbReference>
<keyword evidence="11" id="KW-1185">Reference proteome</keyword>
<dbReference type="Pfam" id="PF00153">
    <property type="entry name" value="Mito_carr"/>
    <property type="match status" value="3"/>
</dbReference>
<dbReference type="PANTHER" id="PTHR45939">
    <property type="entry name" value="PEROXISOMAL MEMBRANE PROTEIN PMP34-RELATED"/>
    <property type="match status" value="1"/>
</dbReference>
<evidence type="ECO:0000256" key="7">
    <source>
        <dbReference type="ARBA" id="ARBA00023136"/>
    </source>
</evidence>
<dbReference type="AlphaFoldDB" id="A0A9P8AXE5"/>
<accession>A0A9P8AXE5</accession>
<evidence type="ECO:0000313" key="11">
    <source>
        <dbReference type="Proteomes" id="UP000812287"/>
    </source>
</evidence>
<comment type="caution">
    <text evidence="10">The sequence shown here is derived from an EMBL/GenBank/DDBJ whole genome shotgun (WGS) entry which is preliminary data.</text>
</comment>
<organism evidence="10 11">
    <name type="scientific">Guyanagaster necrorhizus</name>
    <dbReference type="NCBI Taxonomy" id="856835"/>
    <lineage>
        <taxon>Eukaryota</taxon>
        <taxon>Fungi</taxon>
        <taxon>Dikarya</taxon>
        <taxon>Basidiomycota</taxon>
        <taxon>Agaricomycotina</taxon>
        <taxon>Agaricomycetes</taxon>
        <taxon>Agaricomycetidae</taxon>
        <taxon>Agaricales</taxon>
        <taxon>Marasmiineae</taxon>
        <taxon>Physalacriaceae</taxon>
        <taxon>Guyanagaster</taxon>
    </lineage>
</organism>
<dbReference type="SUPFAM" id="SSF103506">
    <property type="entry name" value="Mitochondrial carrier"/>
    <property type="match status" value="1"/>
</dbReference>
<dbReference type="GO" id="GO:0016020">
    <property type="term" value="C:membrane"/>
    <property type="evidence" value="ECO:0007669"/>
    <property type="project" value="UniProtKB-SubCell"/>
</dbReference>
<dbReference type="PROSITE" id="PS50920">
    <property type="entry name" value="SOLCAR"/>
    <property type="match status" value="2"/>
</dbReference>
<dbReference type="InterPro" id="IPR023395">
    <property type="entry name" value="MCP_dom_sf"/>
</dbReference>
<dbReference type="InterPro" id="IPR018108">
    <property type="entry name" value="MCP_transmembrane"/>
</dbReference>
<dbReference type="OrthoDB" id="18574at2759"/>
<keyword evidence="7 8" id="KW-0472">Membrane</keyword>
<gene>
    <name evidence="10" type="ORF">BT62DRAFT_886436</name>
</gene>
<dbReference type="InterPro" id="IPR052217">
    <property type="entry name" value="Mito/Peroxisomal_Carrier"/>
</dbReference>
<feature type="non-terminal residue" evidence="10">
    <location>
        <position position="1"/>
    </location>
</feature>
<reference evidence="10" key="1">
    <citation type="submission" date="2020-11" db="EMBL/GenBank/DDBJ databases">
        <title>Adaptations for nitrogen fixation in a non-lichenized fungal sporocarp promotes dispersal by wood-feeding termites.</title>
        <authorList>
            <consortium name="DOE Joint Genome Institute"/>
            <person name="Koch R.A."/>
            <person name="Yoon G."/>
            <person name="Arayal U."/>
            <person name="Lail K."/>
            <person name="Amirebrahimi M."/>
            <person name="Labutti K."/>
            <person name="Lipzen A."/>
            <person name="Riley R."/>
            <person name="Barry K."/>
            <person name="Henrissat B."/>
            <person name="Grigoriev I.V."/>
            <person name="Herr J.R."/>
            <person name="Aime M.C."/>
        </authorList>
    </citation>
    <scope>NUCLEOTIDE SEQUENCE</scope>
    <source>
        <strain evidence="10">MCA 3950</strain>
    </source>
</reference>
<dbReference type="EMBL" id="MU250527">
    <property type="protein sequence ID" value="KAG7449857.1"/>
    <property type="molecule type" value="Genomic_DNA"/>
</dbReference>
<feature type="repeat" description="Solcar" evidence="8">
    <location>
        <begin position="99"/>
        <end position="191"/>
    </location>
</feature>
<keyword evidence="6" id="KW-1133">Transmembrane helix</keyword>
<name>A0A9P8AXE5_9AGAR</name>
<dbReference type="Proteomes" id="UP000812287">
    <property type="component" value="Unassembled WGS sequence"/>
</dbReference>
<feature type="repeat" description="Solcar" evidence="8">
    <location>
        <begin position="1"/>
        <end position="84"/>
    </location>
</feature>
<evidence type="ECO:0000256" key="9">
    <source>
        <dbReference type="RuleBase" id="RU000488"/>
    </source>
</evidence>
<evidence type="ECO:0000256" key="5">
    <source>
        <dbReference type="ARBA" id="ARBA00022737"/>
    </source>
</evidence>
<evidence type="ECO:0000256" key="8">
    <source>
        <dbReference type="PROSITE-ProRule" id="PRU00282"/>
    </source>
</evidence>
<keyword evidence="5" id="KW-0677">Repeat</keyword>
<sequence>ALSGAVWSAFANVLTYPLDVAATRLQLHPKRTGTNSLHDGIRILPHIIRRYGLAAVYDGIITDSGASLVSNFCHYYIHSFLRTSVLRHRYNDTKAKISLPILQELFLGFIAGVASRAVSMLLNLITLCLQAERDDNDENPDQDKAVGLSSVVNLVYSERGLFGFWRGFQTTIMLSLNPSITLAVFQIYKRVADRLSPSRFSTIKPSPEESFIGGAVSSSIAMAILYPLILAKVRLQVQRKISSTSTLDSVLFDAYKSAGGLGCRLLKVSSDRVSHSW</sequence>
<evidence type="ECO:0000256" key="4">
    <source>
        <dbReference type="ARBA" id="ARBA00022692"/>
    </source>
</evidence>
<dbReference type="Gene3D" id="1.50.40.10">
    <property type="entry name" value="Mitochondrial carrier domain"/>
    <property type="match status" value="1"/>
</dbReference>
<proteinExistence type="inferred from homology"/>
<evidence type="ECO:0000256" key="3">
    <source>
        <dbReference type="ARBA" id="ARBA00022448"/>
    </source>
</evidence>